<evidence type="ECO:0000259" key="4">
    <source>
        <dbReference type="PROSITE" id="PS50048"/>
    </source>
</evidence>
<dbReference type="InterPro" id="IPR036864">
    <property type="entry name" value="Zn2-C6_fun-type_DNA-bd_sf"/>
</dbReference>
<dbReference type="AlphaFoldDB" id="A0A446B5J2"/>
<name>A0A446B5J2_9PEZI</name>
<dbReference type="EMBL" id="OUUZ01000001">
    <property type="protein sequence ID" value="SPQ17764.1"/>
    <property type="molecule type" value="Genomic_DNA"/>
</dbReference>
<feature type="region of interest" description="Disordered" evidence="3">
    <location>
        <begin position="688"/>
        <end position="719"/>
    </location>
</feature>
<dbReference type="GO" id="GO:0008270">
    <property type="term" value="F:zinc ion binding"/>
    <property type="evidence" value="ECO:0007669"/>
    <property type="project" value="InterPro"/>
</dbReference>
<dbReference type="InterPro" id="IPR007219">
    <property type="entry name" value="XnlR_reg_dom"/>
</dbReference>
<dbReference type="PANTHER" id="PTHR46910:SF33">
    <property type="entry name" value="ZN(II)2CYS6 TRANSCRIPTION FACTOR (EUROFUNG)"/>
    <property type="match status" value="1"/>
</dbReference>
<feature type="domain" description="Zn(2)-C6 fungal-type" evidence="4">
    <location>
        <begin position="18"/>
        <end position="48"/>
    </location>
</feature>
<evidence type="ECO:0000313" key="5">
    <source>
        <dbReference type="EMBL" id="SPQ17764.1"/>
    </source>
</evidence>
<keyword evidence="1" id="KW-0479">Metal-binding</keyword>
<reference evidence="5 6" key="1">
    <citation type="submission" date="2018-04" db="EMBL/GenBank/DDBJ databases">
        <authorList>
            <person name="Huttner S."/>
            <person name="Dainat J."/>
        </authorList>
    </citation>
    <scope>NUCLEOTIDE SEQUENCE [LARGE SCALE GENOMIC DNA]</scope>
</reference>
<gene>
    <name evidence="5" type="ORF">TT172_LOCUS183</name>
</gene>
<feature type="compositionally biased region" description="Low complexity" evidence="3">
    <location>
        <begin position="698"/>
        <end position="708"/>
    </location>
</feature>
<keyword evidence="2" id="KW-0539">Nucleus</keyword>
<evidence type="ECO:0000313" key="6">
    <source>
        <dbReference type="Proteomes" id="UP000289323"/>
    </source>
</evidence>
<dbReference type="SMART" id="SM00906">
    <property type="entry name" value="Fungal_trans"/>
    <property type="match status" value="1"/>
</dbReference>
<dbReference type="SMART" id="SM00066">
    <property type="entry name" value="GAL4"/>
    <property type="match status" value="1"/>
</dbReference>
<dbReference type="PROSITE" id="PS50048">
    <property type="entry name" value="ZN2_CY6_FUNGAL_2"/>
    <property type="match status" value="1"/>
</dbReference>
<feature type="region of interest" description="Disordered" evidence="3">
    <location>
        <begin position="424"/>
        <end position="453"/>
    </location>
</feature>
<dbReference type="PANTHER" id="PTHR46910">
    <property type="entry name" value="TRANSCRIPTION FACTOR PDR1"/>
    <property type="match status" value="1"/>
</dbReference>
<evidence type="ECO:0000256" key="1">
    <source>
        <dbReference type="ARBA" id="ARBA00022723"/>
    </source>
</evidence>
<dbReference type="Pfam" id="PF04082">
    <property type="entry name" value="Fungal_trans"/>
    <property type="match status" value="1"/>
</dbReference>
<feature type="compositionally biased region" description="Low complexity" evidence="3">
    <location>
        <begin position="90"/>
        <end position="124"/>
    </location>
</feature>
<dbReference type="CDD" id="cd00067">
    <property type="entry name" value="GAL4"/>
    <property type="match status" value="1"/>
</dbReference>
<dbReference type="InterPro" id="IPR001138">
    <property type="entry name" value="Zn2Cys6_DnaBD"/>
</dbReference>
<proteinExistence type="predicted"/>
<dbReference type="Proteomes" id="UP000289323">
    <property type="component" value="Unassembled WGS sequence"/>
</dbReference>
<feature type="region of interest" description="Disordered" evidence="3">
    <location>
        <begin position="57"/>
        <end position="77"/>
    </location>
</feature>
<dbReference type="PROSITE" id="PS00463">
    <property type="entry name" value="ZN2_CY6_FUNGAL_1"/>
    <property type="match status" value="1"/>
</dbReference>
<protein>
    <submittedName>
        <fullName evidence="5">57173260-3933-4f58-8333-b28f7b4ed44f</fullName>
    </submittedName>
</protein>
<dbReference type="GO" id="GO:0000981">
    <property type="term" value="F:DNA-binding transcription factor activity, RNA polymerase II-specific"/>
    <property type="evidence" value="ECO:0007669"/>
    <property type="project" value="InterPro"/>
</dbReference>
<dbReference type="GO" id="GO:0003677">
    <property type="term" value="F:DNA binding"/>
    <property type="evidence" value="ECO:0007669"/>
    <property type="project" value="InterPro"/>
</dbReference>
<dbReference type="InterPro" id="IPR050987">
    <property type="entry name" value="AtrR-like"/>
</dbReference>
<dbReference type="SUPFAM" id="SSF57701">
    <property type="entry name" value="Zn2/Cys6 DNA-binding domain"/>
    <property type="match status" value="1"/>
</dbReference>
<evidence type="ECO:0000256" key="2">
    <source>
        <dbReference type="ARBA" id="ARBA00023242"/>
    </source>
</evidence>
<dbReference type="GO" id="GO:0006351">
    <property type="term" value="P:DNA-templated transcription"/>
    <property type="evidence" value="ECO:0007669"/>
    <property type="project" value="InterPro"/>
</dbReference>
<sequence length="794" mass="84575">MDASGSDRPAKRKRLNFACNHCRAKKIRCDQLEPSCQGCLAAGVECVTTDKRRPGLEVRRRPAGSQDPTGSPRPRSLHRRAELLPALAPARSGTAEPAAVPPIGAVPITPASESATATTTTTTTNRSPSMAPPPDNPGGSTPAGDPSSGEEPGRRRFAGRLPMMAPGLGTRVSGGDTVEIMTGWLELAFHRLGIPSRFDACLRRKASPAAAPAPGIVPVALPAIPPAAQCREALAAYYATVHVLFPIVEPAVLDGICEDVVRSCAAGMIHAGRLPELLLFCLALVLGTAGGKPAAESSLSSSSLTTTNLATAYVGFCESMLGHVLGWGTVDSVRIVFLLALVLRWREKITAAWPLAGVCVSIAQVLGLDRRKPHGRRSSPEAVVSTDAERADQERRRVWWCVYSFEKLFAFELGRPSAIADADHHDHDQLEPARVPRPAPLRGGGRDNHDGSSEEDIDFFHIVISLARTLSEVSRRSIAARAKEERAGREGLESAIRFKVATTGECVLLLMRWAEGLPKHLRPTSDLLCEPAEFPAAAFVCVQYHSALIMLLRNTLLIHDEALRGAVEEHAAGQPWSQVTRNGQAIAASSARSIVRLLMDGHDRGSRPALPTVTAPLHVLSVLSVHLIRHPTSRVASSDISLIRTAGDFAVEKCELIAQDQRVRGIVQLLDSEVLRIVAAAQPPAARRASSITDGRLSSHSSLDNNNSPAGGGRSASRCESYNDSSGVVLNQSASSQGFSADGGGGLSSTGLMELSAEMPMSMAIPDVAWSPSLADEIGWDWGDFSQLFSEPVM</sequence>
<organism evidence="5 6">
    <name type="scientific">Thermothielavioides terrestris</name>
    <dbReference type="NCBI Taxonomy" id="2587410"/>
    <lineage>
        <taxon>Eukaryota</taxon>
        <taxon>Fungi</taxon>
        <taxon>Dikarya</taxon>
        <taxon>Ascomycota</taxon>
        <taxon>Pezizomycotina</taxon>
        <taxon>Sordariomycetes</taxon>
        <taxon>Sordariomycetidae</taxon>
        <taxon>Sordariales</taxon>
        <taxon>Chaetomiaceae</taxon>
        <taxon>Thermothielavioides</taxon>
    </lineage>
</organism>
<dbReference type="CDD" id="cd12148">
    <property type="entry name" value="fungal_TF_MHR"/>
    <property type="match status" value="1"/>
</dbReference>
<accession>A0A446B5J2</accession>
<feature type="region of interest" description="Disordered" evidence="3">
    <location>
        <begin position="90"/>
        <end position="170"/>
    </location>
</feature>
<dbReference type="Pfam" id="PF00172">
    <property type="entry name" value="Zn_clus"/>
    <property type="match status" value="1"/>
</dbReference>
<dbReference type="Gene3D" id="4.10.240.10">
    <property type="entry name" value="Zn(2)-C6 fungal-type DNA-binding domain"/>
    <property type="match status" value="1"/>
</dbReference>
<evidence type="ECO:0000256" key="3">
    <source>
        <dbReference type="SAM" id="MobiDB-lite"/>
    </source>
</evidence>